<dbReference type="Gene3D" id="2.40.400.10">
    <property type="entry name" value="Acetoacetate decarboxylase-like"/>
    <property type="match status" value="1"/>
</dbReference>
<name>A0A3M8HG39_9BACI</name>
<dbReference type="EMBL" id="RHLQ01000002">
    <property type="protein sequence ID" value="RND01349.1"/>
    <property type="molecule type" value="Genomic_DNA"/>
</dbReference>
<proteinExistence type="predicted"/>
<dbReference type="PANTHER" id="PTHR39186:SF1">
    <property type="entry name" value="DUF2071 DOMAIN-CONTAINING PROTEIN"/>
    <property type="match status" value="1"/>
</dbReference>
<dbReference type="SUPFAM" id="SSF160104">
    <property type="entry name" value="Acetoacetate decarboxylase-like"/>
    <property type="match status" value="1"/>
</dbReference>
<gene>
    <name evidence="1" type="ORF">EC501_01710</name>
</gene>
<evidence type="ECO:0000313" key="1">
    <source>
        <dbReference type="EMBL" id="RND01349.1"/>
    </source>
</evidence>
<accession>A0A3M8HG39</accession>
<dbReference type="AlphaFoldDB" id="A0A3M8HG39"/>
<reference evidence="1 2" key="1">
    <citation type="journal article" date="2014" name="Int. J. Syst. Evol. Microbiol.">
        <title>Lysinibacillus halotolerans sp. nov., isolated from saline-alkaline soil.</title>
        <authorList>
            <person name="Kong D."/>
            <person name="Wang Y."/>
            <person name="Zhao B."/>
            <person name="Li Y."/>
            <person name="Song J."/>
            <person name="Zhai Y."/>
            <person name="Zhang C."/>
            <person name="Wang H."/>
            <person name="Chen X."/>
            <person name="Zhao B."/>
            <person name="Ruan Z."/>
        </authorList>
    </citation>
    <scope>NUCLEOTIDE SEQUENCE [LARGE SCALE GENOMIC DNA]</scope>
    <source>
        <strain evidence="1 2">MCCC 1A12703</strain>
    </source>
</reference>
<protein>
    <submittedName>
        <fullName evidence="1">DUF2071 domain-containing protein</fullName>
    </submittedName>
</protein>
<evidence type="ECO:0000313" key="2">
    <source>
        <dbReference type="Proteomes" id="UP000279909"/>
    </source>
</evidence>
<comment type="caution">
    <text evidence="1">The sequence shown here is derived from an EMBL/GenBank/DDBJ whole genome shotgun (WGS) entry which is preliminary data.</text>
</comment>
<dbReference type="PANTHER" id="PTHR39186">
    <property type="entry name" value="DUF2071 FAMILY PROTEIN"/>
    <property type="match status" value="1"/>
</dbReference>
<organism evidence="1 2">
    <name type="scientific">Lysinibacillus halotolerans</name>
    <dbReference type="NCBI Taxonomy" id="1368476"/>
    <lineage>
        <taxon>Bacteria</taxon>
        <taxon>Bacillati</taxon>
        <taxon>Bacillota</taxon>
        <taxon>Bacilli</taxon>
        <taxon>Bacillales</taxon>
        <taxon>Bacillaceae</taxon>
        <taxon>Lysinibacillus</taxon>
    </lineage>
</organism>
<sequence length="254" mass="29666">MLLLMICKKGRSILIKSKYKSYKRDYPSLPWIMKQTWIDNLFIHYPVKKEVLQKLVPTSLKVDTYDGFGWVSVVPYLITDMRGRGLPPLPGIKEYPGFNIRTYVMVNDKPGVFFFYLAAANWFAAKCAKTFFGLPYFFEPLKMERHDESVFFEGKMSKGQFNCQYHPISTPYMTSAGSLDEWLLERYCLYTINKQGKPLQCNILHPSWIVFDGEAKIQENILRRNFNIVPESEKPILHVAKRADVRIWPLVKGE</sequence>
<dbReference type="Pfam" id="PF09844">
    <property type="entry name" value="DUF2071"/>
    <property type="match status" value="1"/>
</dbReference>
<dbReference type="Proteomes" id="UP000279909">
    <property type="component" value="Unassembled WGS sequence"/>
</dbReference>
<dbReference type="InterPro" id="IPR018644">
    <property type="entry name" value="DUF2071"/>
</dbReference>
<keyword evidence="2" id="KW-1185">Reference proteome</keyword>
<dbReference type="InterPro" id="IPR023375">
    <property type="entry name" value="ADC_dom_sf"/>
</dbReference>